<evidence type="ECO:0000313" key="2">
    <source>
        <dbReference type="EMBL" id="GJS94827.1"/>
    </source>
</evidence>
<keyword evidence="3" id="KW-1185">Reference proteome</keyword>
<feature type="compositionally biased region" description="Polar residues" evidence="1">
    <location>
        <begin position="132"/>
        <end position="146"/>
    </location>
</feature>
<feature type="region of interest" description="Disordered" evidence="1">
    <location>
        <begin position="121"/>
        <end position="209"/>
    </location>
</feature>
<dbReference type="EMBL" id="BQNB010011762">
    <property type="protein sequence ID" value="GJS94827.1"/>
    <property type="molecule type" value="Genomic_DNA"/>
</dbReference>
<protein>
    <recommendedName>
        <fullName evidence="4">Reverse transcriptase domain-containing protein</fullName>
    </recommendedName>
</protein>
<evidence type="ECO:0000313" key="3">
    <source>
        <dbReference type="Proteomes" id="UP001151760"/>
    </source>
</evidence>
<feature type="compositionally biased region" description="Basic and acidic residues" evidence="1">
    <location>
        <begin position="154"/>
        <end position="178"/>
    </location>
</feature>
<reference evidence="2" key="2">
    <citation type="submission" date="2022-01" db="EMBL/GenBank/DDBJ databases">
        <authorList>
            <person name="Yamashiro T."/>
            <person name="Shiraishi A."/>
            <person name="Satake H."/>
            <person name="Nakayama K."/>
        </authorList>
    </citation>
    <scope>NUCLEOTIDE SEQUENCE</scope>
</reference>
<evidence type="ECO:0000256" key="1">
    <source>
        <dbReference type="SAM" id="MobiDB-lite"/>
    </source>
</evidence>
<organism evidence="2 3">
    <name type="scientific">Tanacetum coccineum</name>
    <dbReference type="NCBI Taxonomy" id="301880"/>
    <lineage>
        <taxon>Eukaryota</taxon>
        <taxon>Viridiplantae</taxon>
        <taxon>Streptophyta</taxon>
        <taxon>Embryophyta</taxon>
        <taxon>Tracheophyta</taxon>
        <taxon>Spermatophyta</taxon>
        <taxon>Magnoliopsida</taxon>
        <taxon>eudicotyledons</taxon>
        <taxon>Gunneridae</taxon>
        <taxon>Pentapetalae</taxon>
        <taxon>asterids</taxon>
        <taxon>campanulids</taxon>
        <taxon>Asterales</taxon>
        <taxon>Asteraceae</taxon>
        <taxon>Asteroideae</taxon>
        <taxon>Anthemideae</taxon>
        <taxon>Anthemidinae</taxon>
        <taxon>Tanacetum</taxon>
    </lineage>
</organism>
<sequence length="326" mass="37754">MNALKSTTQLLERQTFSGCILYQQAFAQLFGDSVRTFKFQLSQHMNNLETQLNAETLHEMDSKSALKACTKHTVSKTREPFARNNPKGFVGRALGQPGLKWPVRVGETDFVKVHTRLDFGDNTKRSRRMREGSQNSNAGTLSTRYHNPSKRPKDRGNHGYHSRDKDRSRIMKRGRESESPLSRISESGISDEGHWKSKSKRHKPTDEDDLEVPWSCEEVDPFTPRIRNFKSSQKTQMPNSVKTYDGTGDPEDHIKNFHAAAQVERWEMPRWCHMFNSTLIRTARVWFDELPSESIDGYKDLKVAFLAYFMLQKKYVKDLVEIHNIK</sequence>
<dbReference type="PANTHER" id="PTHR33223">
    <property type="entry name" value="CCHC-TYPE DOMAIN-CONTAINING PROTEIN"/>
    <property type="match status" value="1"/>
</dbReference>
<dbReference type="Proteomes" id="UP001151760">
    <property type="component" value="Unassembled WGS sequence"/>
</dbReference>
<feature type="compositionally biased region" description="Polar residues" evidence="1">
    <location>
        <begin position="179"/>
        <end position="188"/>
    </location>
</feature>
<evidence type="ECO:0008006" key="4">
    <source>
        <dbReference type="Google" id="ProtNLM"/>
    </source>
</evidence>
<comment type="caution">
    <text evidence="2">The sequence shown here is derived from an EMBL/GenBank/DDBJ whole genome shotgun (WGS) entry which is preliminary data.</text>
</comment>
<proteinExistence type="predicted"/>
<accession>A0ABQ5A178</accession>
<reference evidence="2" key="1">
    <citation type="journal article" date="2022" name="Int. J. Mol. Sci.">
        <title>Draft Genome of Tanacetum Coccineum: Genomic Comparison of Closely Related Tanacetum-Family Plants.</title>
        <authorList>
            <person name="Yamashiro T."/>
            <person name="Shiraishi A."/>
            <person name="Nakayama K."/>
            <person name="Satake H."/>
        </authorList>
    </citation>
    <scope>NUCLEOTIDE SEQUENCE</scope>
</reference>
<dbReference type="PANTHER" id="PTHR33223:SF11">
    <property type="entry name" value="ELEMENT PROTEIN, PUTATIVE-RELATED"/>
    <property type="match status" value="1"/>
</dbReference>
<gene>
    <name evidence="2" type="ORF">Tco_0801795</name>
</gene>
<name>A0ABQ5A178_9ASTR</name>